<dbReference type="Proteomes" id="UP000305222">
    <property type="component" value="Unassembled WGS sequence"/>
</dbReference>
<feature type="non-terminal residue" evidence="3">
    <location>
        <position position="1"/>
    </location>
</feature>
<gene>
    <name evidence="3" type="ORF">FC699_12570</name>
</gene>
<protein>
    <submittedName>
        <fullName evidence="3">Aldehyde dehydrogenase family protein</fullName>
    </submittedName>
</protein>
<reference evidence="3 4" key="1">
    <citation type="journal article" date="2019" name="Environ. Microbiol.">
        <title>An active ?-lactamase is a part of an orchestrated cell wall stress resistance network of Bacillus subtilis and related rhizosphere species.</title>
        <authorList>
            <person name="Bucher T."/>
            <person name="Keren-Paz A."/>
            <person name="Hausser J."/>
            <person name="Olender T."/>
            <person name="Cytryn E."/>
            <person name="Kolodkin-Gal I."/>
        </authorList>
    </citation>
    <scope>NUCLEOTIDE SEQUENCE [LARGE SCALE GENOMIC DNA]</scope>
    <source>
        <strain evidence="3 4">I5</strain>
    </source>
</reference>
<name>A0A4V5TV17_9BACI</name>
<dbReference type="InterPro" id="IPR016162">
    <property type="entry name" value="Ald_DH_N"/>
</dbReference>
<dbReference type="EMBL" id="SZON01000464">
    <property type="protein sequence ID" value="TKI95733.1"/>
    <property type="molecule type" value="Genomic_DNA"/>
</dbReference>
<dbReference type="GO" id="GO:0016491">
    <property type="term" value="F:oxidoreductase activity"/>
    <property type="evidence" value="ECO:0007669"/>
    <property type="project" value="UniProtKB-KW"/>
</dbReference>
<evidence type="ECO:0000259" key="2">
    <source>
        <dbReference type="Pfam" id="PF00171"/>
    </source>
</evidence>
<dbReference type="Gene3D" id="3.40.605.10">
    <property type="entry name" value="Aldehyde Dehydrogenase, Chain A, domain 1"/>
    <property type="match status" value="1"/>
</dbReference>
<accession>A0A4V5TV17</accession>
<evidence type="ECO:0000313" key="3">
    <source>
        <dbReference type="EMBL" id="TKI95733.1"/>
    </source>
</evidence>
<comment type="caution">
    <text evidence="3">The sequence shown here is derived from an EMBL/GenBank/DDBJ whole genome shotgun (WGS) entry which is preliminary data.</text>
</comment>
<dbReference type="Pfam" id="PF00171">
    <property type="entry name" value="Aldedh"/>
    <property type="match status" value="1"/>
</dbReference>
<proteinExistence type="predicted"/>
<evidence type="ECO:0000256" key="1">
    <source>
        <dbReference type="ARBA" id="ARBA00023002"/>
    </source>
</evidence>
<sequence length="78" mass="8572">TYNPATEDVLAVVCEAQEEDIDVAVKAARSAFESGPWAEMTTAERAYLIYKLADLIEEHGEELAQLEALDNGKPYQVA</sequence>
<feature type="domain" description="Aldehyde dehydrogenase" evidence="2">
    <location>
        <begin position="2"/>
        <end position="76"/>
    </location>
</feature>
<keyword evidence="1" id="KW-0560">Oxidoreductase</keyword>
<dbReference type="InterPro" id="IPR015590">
    <property type="entry name" value="Aldehyde_DH_dom"/>
</dbReference>
<dbReference type="AlphaFoldDB" id="A0A4V5TV17"/>
<dbReference type="InterPro" id="IPR016161">
    <property type="entry name" value="Ald_DH/histidinol_DH"/>
</dbReference>
<dbReference type="SUPFAM" id="SSF53720">
    <property type="entry name" value="ALDH-like"/>
    <property type="match status" value="1"/>
</dbReference>
<organism evidence="3 4">
    <name type="scientific">Bacillus wiedmannii</name>
    <dbReference type="NCBI Taxonomy" id="1890302"/>
    <lineage>
        <taxon>Bacteria</taxon>
        <taxon>Bacillati</taxon>
        <taxon>Bacillota</taxon>
        <taxon>Bacilli</taxon>
        <taxon>Bacillales</taxon>
        <taxon>Bacillaceae</taxon>
        <taxon>Bacillus</taxon>
        <taxon>Bacillus cereus group</taxon>
    </lineage>
</organism>
<feature type="non-terminal residue" evidence="3">
    <location>
        <position position="78"/>
    </location>
</feature>
<dbReference type="PANTHER" id="PTHR11699">
    <property type="entry name" value="ALDEHYDE DEHYDROGENASE-RELATED"/>
    <property type="match status" value="1"/>
</dbReference>
<evidence type="ECO:0000313" key="4">
    <source>
        <dbReference type="Proteomes" id="UP000305222"/>
    </source>
</evidence>